<keyword evidence="4" id="KW-1185">Reference proteome</keyword>
<evidence type="ECO:0000256" key="1">
    <source>
        <dbReference type="SAM" id="MobiDB-lite"/>
    </source>
</evidence>
<sequence>MQKLLSPFYQVVLNRKMLLRWRVINLVLFLYLSLSANVFAQNKIWDKTIGGVDFDELTSIQQTKDGGYILGGTSRSGKSGDKSEGGDVGSLENWIVKVRANGSKEWDKTFKADGGDNISYFLLSSILQTSDGGYIIGGIYSDSNYEWDYWLMKLNSKGSKEWGKTIGGSSYDELTSLQQTSDGGYILGGISYSDISRDKTEPSRKSGDYWVVKVNAVGNKEWDKTIGGNKDDYLRSVRQTKDNGYILGGNSQSGKSGDKSEASRDECFDGNCATDYWVVKLKANGTKEWDKTIGGAWVDYLASAQQTSDGGYILGGTSESGKSGDKSQDNIQDASGNLYSDYWIVKLNANGSKVWDKTIGGVSIDQLVSLQQTTDGGYILGGTSDSNIGSDKSEASHGECYDGTCSDDYWIVKLKADGSKEWDNSLGGDLTDKLASLQQTSDGGYILGGTSGSNKSGDKSQNSKGQDDYWIIKLDNKGRKNQLITFTPISNKSLGQSFALSATATSGLPVSFSVKSGPATIKGNIIMLTGLGTVTVKGSVAGNNAYQPAEATISFIVESPLMVEKEWDKTIGGSKDDFLSFMQQTSDGGYILGGTTSSGKSGNKTEDSKGGNDYWIVKLNADRTRAWDKTIGGNLNDQLTAVQQTSDGGYILGGTSNSDINGDKSEASKGEEDYWIVKLNADGSKAWDKTIGGNRSDIMASIQYISDGSYILGGTTSSDFKGDKSQSSRGRTDYWVVKLRADGTKIWDKTIGGNSYDLLRSINLTRDGGYILGGTSRSDDGGDKTEANKGGDYTTGDYWIVKLKANGSKEWDKTIGSGYSDDLASVQQTSDGGYILGGTSHSDDGGDKTEANKGGDYEGYLHSDYWVVKLKADRSKEWDKTIGKHGYDNLFSVQQTHDGGYILGGGSTEGIDGDKTKNAGGGWLVKLQADGTKIWDESIGGNYGDYILMVQPISNNEYLLGSSTSAGIGGYKSEASRGGSDFWIVKFKEKQIVADQWNMRYGGSGQDNLTSIIKTKDGGYLSGGYTNSNKNGDKTQDSQGKNDYWIVKSDKNGKKEWDKRYGGSADDYLNSVISTGDGGYLLAGSSLSSKGGDKSQDSRGERDYWIVKVDAQGDKQWDKRYGGSGYDELKQVIQLPSGRYLLAGTSNSPASGDKHPGSQGGQDYWVLKISATGERIWDKRYGGFGDDALEGLASTLDGGLLLGGTSTSGVSGDKTQASRGNSDFWLVRIDGDGNLLWDKRYGGSGEDQLLTLGSTGTSSGNFFVAGTSTSGKGGDKTQQSQGGKDYWLLKINSKGGKLWDKVYGGNQDEELRSVILTQEGGYLLGGSSTSSKSGDKTQNSQGKKEYWLVKTDDKGVLQWDKQLGGNQEEELRTVLELAEGSYVAGGRSTSGVSGNRTQPSQGSTDYWLVKFSAPTSSIVAEREATPAEEAVSVTRTLTAYPNPFQSKVTVQFTLPQSQSAIIKVYDNQGKEITTLFNSQAQANLTYHVEWQASQKPAGLYFIQLQTPSLLHQQKLLLTK</sequence>
<organism evidence="3 4">
    <name type="scientific">Adhaeribacter radiodurans</name>
    <dbReference type="NCBI Taxonomy" id="2745197"/>
    <lineage>
        <taxon>Bacteria</taxon>
        <taxon>Pseudomonadati</taxon>
        <taxon>Bacteroidota</taxon>
        <taxon>Cytophagia</taxon>
        <taxon>Cytophagales</taxon>
        <taxon>Hymenobacteraceae</taxon>
        <taxon>Adhaeribacter</taxon>
    </lineage>
</organism>
<dbReference type="NCBIfam" id="TIGR04183">
    <property type="entry name" value="Por_Secre_tail"/>
    <property type="match status" value="1"/>
</dbReference>
<evidence type="ECO:0000259" key="2">
    <source>
        <dbReference type="Pfam" id="PF18962"/>
    </source>
</evidence>
<proteinExistence type="predicted"/>
<protein>
    <submittedName>
        <fullName evidence="3">T9SS type A sorting domain-containing protein</fullName>
    </submittedName>
</protein>
<feature type="domain" description="Secretion system C-terminal sorting" evidence="2">
    <location>
        <begin position="1440"/>
        <end position="1514"/>
    </location>
</feature>
<reference evidence="3 4" key="2">
    <citation type="submission" date="2020-08" db="EMBL/GenBank/DDBJ databases">
        <title>Adhaeribacter dokdonensis sp. nov., isolated from the rhizosphere of Elymus tsukushiensis, a plant native to the Dokdo Islands, Republic of Korea.</title>
        <authorList>
            <person name="Ghim S.Y."/>
        </authorList>
    </citation>
    <scope>NUCLEOTIDE SEQUENCE [LARGE SCALE GENOMIC DNA]</scope>
    <source>
        <strain evidence="3 4">KUDC8001</strain>
    </source>
</reference>
<dbReference type="Proteomes" id="UP000514509">
    <property type="component" value="Chromosome"/>
</dbReference>
<dbReference type="RefSeq" id="WP_182413477.1">
    <property type="nucleotide sequence ID" value="NZ_CP055153.1"/>
</dbReference>
<accession>A0A7L7LE65</accession>
<dbReference type="PANTHER" id="PTHR42754">
    <property type="entry name" value="ENDOGLUCANASE"/>
    <property type="match status" value="1"/>
</dbReference>
<reference evidence="3 4" key="1">
    <citation type="submission" date="2020-06" db="EMBL/GenBank/DDBJ databases">
        <authorList>
            <person name="Hwang Y.J."/>
        </authorList>
    </citation>
    <scope>NUCLEOTIDE SEQUENCE [LARGE SCALE GENOMIC DNA]</scope>
    <source>
        <strain evidence="3 4">KUDC8001</strain>
    </source>
</reference>
<dbReference type="EMBL" id="CP055153">
    <property type="protein sequence ID" value="QMU31037.1"/>
    <property type="molecule type" value="Genomic_DNA"/>
</dbReference>
<name>A0A7L7LE65_9BACT</name>
<dbReference type="Pfam" id="PF18962">
    <property type="entry name" value="Por_Secre_tail"/>
    <property type="match status" value="1"/>
</dbReference>
<dbReference type="KEGG" id="add:HUW48_24780"/>
<dbReference type="PANTHER" id="PTHR42754:SF1">
    <property type="entry name" value="LIPOPROTEIN"/>
    <property type="match status" value="1"/>
</dbReference>
<evidence type="ECO:0000313" key="4">
    <source>
        <dbReference type="Proteomes" id="UP000514509"/>
    </source>
</evidence>
<dbReference type="InterPro" id="IPR026444">
    <property type="entry name" value="Secre_tail"/>
</dbReference>
<evidence type="ECO:0000313" key="3">
    <source>
        <dbReference type="EMBL" id="QMU31037.1"/>
    </source>
</evidence>
<gene>
    <name evidence="3" type="ORF">HUW48_24780</name>
</gene>
<feature type="region of interest" description="Disordered" evidence="1">
    <location>
        <begin position="1024"/>
        <end position="1043"/>
    </location>
</feature>